<gene>
    <name evidence="2" type="ORF">C7H73_12860</name>
</gene>
<comment type="similarity">
    <text evidence="1">Belongs to the enoyl-CoA hydratase/isomerase family.</text>
</comment>
<dbReference type="OrthoDB" id="9807606at2"/>
<accession>A0A2P1NN86</accession>
<dbReference type="InterPro" id="IPR029045">
    <property type="entry name" value="ClpP/crotonase-like_dom_sf"/>
</dbReference>
<dbReference type="KEGG" id="melm:C7H73_12860"/>
<reference evidence="3" key="1">
    <citation type="submission" date="2018-03" db="EMBL/GenBank/DDBJ databases">
        <title>Genome sequencing of Melaminivora sp. strain SC2-7.</title>
        <authorList>
            <person name="Kim S.-J."/>
            <person name="Heo J."/>
            <person name="Ahn J.-H."/>
            <person name="Kwon S.-W."/>
        </authorList>
    </citation>
    <scope>NUCLEOTIDE SEQUENCE [LARGE SCALE GENOMIC DNA]</scope>
    <source>
        <strain evidence="3">SC2-7</strain>
    </source>
</reference>
<dbReference type="InterPro" id="IPR014748">
    <property type="entry name" value="Enoyl-CoA_hydra_C"/>
</dbReference>
<dbReference type="GO" id="GO:0008300">
    <property type="term" value="P:isoprenoid catabolic process"/>
    <property type="evidence" value="ECO:0007669"/>
    <property type="project" value="TreeGrafter"/>
</dbReference>
<dbReference type="AlphaFoldDB" id="A0A2P1NN86"/>
<organism evidence="2 3">
    <name type="scientific">Pulveribacter suum</name>
    <dbReference type="NCBI Taxonomy" id="2116657"/>
    <lineage>
        <taxon>Bacteria</taxon>
        <taxon>Pseudomonadati</taxon>
        <taxon>Pseudomonadota</taxon>
        <taxon>Betaproteobacteria</taxon>
        <taxon>Burkholderiales</taxon>
        <taxon>Comamonadaceae</taxon>
        <taxon>Pulveribacter</taxon>
    </lineage>
</organism>
<dbReference type="CDD" id="cd06558">
    <property type="entry name" value="crotonase-like"/>
    <property type="match status" value="1"/>
</dbReference>
<dbReference type="Pfam" id="PF00378">
    <property type="entry name" value="ECH_1"/>
    <property type="match status" value="1"/>
</dbReference>
<evidence type="ECO:0000256" key="1">
    <source>
        <dbReference type="ARBA" id="ARBA00005254"/>
    </source>
</evidence>
<dbReference type="RefSeq" id="WP_106847014.1">
    <property type="nucleotide sequence ID" value="NZ_CP027792.1"/>
</dbReference>
<proteinExistence type="inferred from homology"/>
<dbReference type="Gene3D" id="3.90.226.10">
    <property type="entry name" value="2-enoyl-CoA Hydratase, Chain A, domain 1"/>
    <property type="match status" value="1"/>
</dbReference>
<dbReference type="InterPro" id="IPR051683">
    <property type="entry name" value="Enoyl-CoA_Hydratase/Isomerase"/>
</dbReference>
<keyword evidence="3" id="KW-1185">Reference proteome</keyword>
<dbReference type="InterPro" id="IPR001753">
    <property type="entry name" value="Enoyl-CoA_hydra/iso"/>
</dbReference>
<dbReference type="PANTHER" id="PTHR42964:SF1">
    <property type="entry name" value="POLYKETIDE BIOSYNTHESIS ENOYL-COA HYDRATASE PKSH-RELATED"/>
    <property type="match status" value="1"/>
</dbReference>
<dbReference type="Proteomes" id="UP000241829">
    <property type="component" value="Chromosome"/>
</dbReference>
<dbReference type="PANTHER" id="PTHR42964">
    <property type="entry name" value="ENOYL-COA HYDRATASE"/>
    <property type="match status" value="1"/>
</dbReference>
<dbReference type="EMBL" id="CP027792">
    <property type="protein sequence ID" value="AVP58466.1"/>
    <property type="molecule type" value="Genomic_DNA"/>
</dbReference>
<evidence type="ECO:0000313" key="3">
    <source>
        <dbReference type="Proteomes" id="UP000241829"/>
    </source>
</evidence>
<name>A0A2P1NN86_9BURK</name>
<evidence type="ECO:0000313" key="2">
    <source>
        <dbReference type="EMBL" id="AVP58466.1"/>
    </source>
</evidence>
<dbReference type="SUPFAM" id="SSF52096">
    <property type="entry name" value="ClpP/crotonase"/>
    <property type="match status" value="1"/>
</dbReference>
<dbReference type="Gene3D" id="1.10.12.10">
    <property type="entry name" value="Lyase 2-enoyl-coa Hydratase, Chain A, domain 2"/>
    <property type="match status" value="1"/>
</dbReference>
<sequence length="270" mass="27457">MSDELLIKRQPLAAGFVETWTLNAPASRNALSDGMVGALLAAAGRARGDAGLRGVVLRGAGGHFCAGGSLGGFAKAIGQPLAEGAADPLVPINRRFGALLEALCALPQWLIAVVEGAAMGGGVGLVCCADHVLAAEGAQFATPEVTLGVVPAQIAPFVVRRLGPTAARRWLLTGQRHGAAAALRDGMADEIADADGLQAALNAAVARYAQAAPQAVAATKRLLLEEREQPLPDLLDAAAQLFAQSLRGSEAPLGLAAFGARQPAPWSMSP</sequence>
<protein>
    <submittedName>
        <fullName evidence="2">Enoyl-CoA hydratase</fullName>
    </submittedName>
</protein>
<dbReference type="GO" id="GO:0003824">
    <property type="term" value="F:catalytic activity"/>
    <property type="evidence" value="ECO:0007669"/>
    <property type="project" value="UniProtKB-ARBA"/>
</dbReference>